<keyword evidence="2" id="KW-1185">Reference proteome</keyword>
<dbReference type="EMBL" id="LN794217">
    <property type="protein sequence ID" value="CEO17358.1"/>
    <property type="molecule type" value="Genomic_DNA"/>
</dbReference>
<dbReference type="KEGG" id="rmc:RMONA_04890"/>
<reference evidence="2" key="2">
    <citation type="submission" date="2015-01" db="EMBL/GenBank/DDBJ databases">
        <authorList>
            <person name="Felsheim R."/>
        </authorList>
    </citation>
    <scope>NUCLEOTIDE SEQUENCE [LARGE SCALE GENOMIC DNA]</scope>
    <source>
        <strain evidence="2">IrR/Munich</strain>
    </source>
</reference>
<dbReference type="RefSeq" id="WP_008579330.1">
    <property type="nucleotide sequence ID" value="NZ_LN794217.1"/>
</dbReference>
<dbReference type="HOGENOM" id="CLU_2791316_0_0_5"/>
<name>A0A0B7J4J8_9RICK</name>
<evidence type="ECO:0000313" key="2">
    <source>
        <dbReference type="Proteomes" id="UP000018149"/>
    </source>
</evidence>
<proteinExistence type="predicted"/>
<dbReference type="AlphaFoldDB" id="A0A0B7J4J8"/>
<sequence length="68" mass="7192">MNKITYKSLASKLSLVIPNVSNICSSSITTGSNSADFLLKLKFSEVNVSSSKFAALTALNLTPTSLSH</sequence>
<dbReference type="STRING" id="109232.RMONA_04890"/>
<organism evidence="1 2">
    <name type="scientific">Rickettsia monacensis</name>
    <dbReference type="NCBI Taxonomy" id="109232"/>
    <lineage>
        <taxon>Bacteria</taxon>
        <taxon>Pseudomonadati</taxon>
        <taxon>Pseudomonadota</taxon>
        <taxon>Alphaproteobacteria</taxon>
        <taxon>Rickettsiales</taxon>
        <taxon>Rickettsiaceae</taxon>
        <taxon>Rickettsieae</taxon>
        <taxon>Rickettsia</taxon>
        <taxon>spotted fever group</taxon>
    </lineage>
</organism>
<protein>
    <submittedName>
        <fullName evidence="1">Uncharacterized protein</fullName>
    </submittedName>
</protein>
<evidence type="ECO:0000313" key="1">
    <source>
        <dbReference type="EMBL" id="CEO17358.1"/>
    </source>
</evidence>
<reference evidence="1 2" key="1">
    <citation type="submission" date="2015-01" db="EMBL/GenBank/DDBJ databases">
        <title>Draft genome sequence of Rickettsia monacensis strain IrR/Munich.</title>
        <authorList>
            <person name="Felsheim R.F."/>
            <person name="Johnson S.L."/>
            <person name="Kurtti T.J."/>
            <person name="Munderloh U.G."/>
        </authorList>
    </citation>
    <scope>NUCLEOTIDE SEQUENCE [LARGE SCALE GENOMIC DNA]</scope>
    <source>
        <strain evidence="1 2">IrR/Munich</strain>
    </source>
</reference>
<dbReference type="Proteomes" id="UP000018149">
    <property type="component" value="Chromosome I"/>
</dbReference>
<gene>
    <name evidence="1" type="ORF">RMONA_04890</name>
</gene>
<accession>A0A0B7J4J8</accession>